<name>A0A9P4NYF1_9PEZI</name>
<dbReference type="InterPro" id="IPR009210">
    <property type="entry name" value="ASCC1"/>
</dbReference>
<reference evidence="3" key="1">
    <citation type="journal article" date="2020" name="Stud. Mycol.">
        <title>101 Dothideomycetes genomes: a test case for predicting lifestyles and emergence of pathogens.</title>
        <authorList>
            <person name="Haridas S."/>
            <person name="Albert R."/>
            <person name="Binder M."/>
            <person name="Bloem J."/>
            <person name="Labutti K."/>
            <person name="Salamov A."/>
            <person name="Andreopoulos B."/>
            <person name="Baker S."/>
            <person name="Barry K."/>
            <person name="Bills G."/>
            <person name="Bluhm B."/>
            <person name="Cannon C."/>
            <person name="Castanera R."/>
            <person name="Culley D."/>
            <person name="Daum C."/>
            <person name="Ezra D."/>
            <person name="Gonzalez J."/>
            <person name="Henrissat B."/>
            <person name="Kuo A."/>
            <person name="Liang C."/>
            <person name="Lipzen A."/>
            <person name="Lutzoni F."/>
            <person name="Magnuson J."/>
            <person name="Mondo S."/>
            <person name="Nolan M."/>
            <person name="Ohm R."/>
            <person name="Pangilinan J."/>
            <person name="Park H.-J."/>
            <person name="Ramirez L."/>
            <person name="Alfaro M."/>
            <person name="Sun H."/>
            <person name="Tritt A."/>
            <person name="Yoshinaga Y."/>
            <person name="Zwiers L.-H."/>
            <person name="Turgeon B."/>
            <person name="Goodwin S."/>
            <person name="Spatafora J."/>
            <person name="Crous P."/>
            <person name="Grigoriev I."/>
        </authorList>
    </citation>
    <scope>NUCLEOTIDE SEQUENCE</scope>
    <source>
        <strain evidence="3">CBS 130266</strain>
    </source>
</reference>
<organism evidence="3 4">
    <name type="scientific">Tothia fuscella</name>
    <dbReference type="NCBI Taxonomy" id="1048955"/>
    <lineage>
        <taxon>Eukaryota</taxon>
        <taxon>Fungi</taxon>
        <taxon>Dikarya</taxon>
        <taxon>Ascomycota</taxon>
        <taxon>Pezizomycotina</taxon>
        <taxon>Dothideomycetes</taxon>
        <taxon>Pleosporomycetidae</taxon>
        <taxon>Venturiales</taxon>
        <taxon>Cylindrosympodiaceae</taxon>
        <taxon>Tothia</taxon>
    </lineage>
</organism>
<gene>
    <name evidence="3" type="ORF">EJ08DRAFT_646851</name>
</gene>
<comment type="caution">
    <text evidence="3">The sequence shown here is derived from an EMBL/GenBank/DDBJ whole genome shotgun (WGS) entry which is preliminary data.</text>
</comment>
<sequence>MTRKSRNITKGPQSDAHDNASTTAGEKPKRLQLTHFLCIPLVTETSRPQLEKSLQEFQSKMHEHVPLLSAKAIRPVGTLHLTLGVMSLVDEERLEGAIALLKSLGLKDMLKSSPPPGLEPTVKLGLEGVDNTITIPATLSRPISPPLLENQGAASTGLKSNTDPKPPIINLTSLHSMHSPHSTSVLYAHPQDPTFRLLPFCTNLQALFTSEGYIIDDNRPLKLHATIVNTTYAKAGGRGGAPMRIDATSLIEKFRDVVWAEGVRVERVAICKMGAKKILGEGGVVVGEEYEEVAVVEMP</sequence>
<dbReference type="EMBL" id="MU007018">
    <property type="protein sequence ID" value="KAF2433962.1"/>
    <property type="molecule type" value="Genomic_DNA"/>
</dbReference>
<evidence type="ECO:0000259" key="2">
    <source>
        <dbReference type="Pfam" id="PF10469"/>
    </source>
</evidence>
<dbReference type="InterPro" id="IPR019510">
    <property type="entry name" value="AKAP7-like_phosphoesterase"/>
</dbReference>
<dbReference type="Proteomes" id="UP000800235">
    <property type="component" value="Unassembled WGS sequence"/>
</dbReference>
<dbReference type="Pfam" id="PF10469">
    <property type="entry name" value="AKAP7_NLS"/>
    <property type="match status" value="1"/>
</dbReference>
<dbReference type="AlphaFoldDB" id="A0A9P4NYF1"/>
<dbReference type="OrthoDB" id="277832at2759"/>
<dbReference type="GO" id="GO:0006355">
    <property type="term" value="P:regulation of DNA-templated transcription"/>
    <property type="evidence" value="ECO:0007669"/>
    <property type="project" value="TreeGrafter"/>
</dbReference>
<dbReference type="PANTHER" id="PTHR13360">
    <property type="entry name" value="ACTIVATING SIGNAL COINTEGRATOR 1 COMPLEX SUBUNIT 1"/>
    <property type="match status" value="1"/>
</dbReference>
<dbReference type="Gene3D" id="3.90.1140.10">
    <property type="entry name" value="Cyclic phosphodiesterase"/>
    <property type="match status" value="1"/>
</dbReference>
<accession>A0A9P4NYF1</accession>
<proteinExistence type="predicted"/>
<dbReference type="GO" id="GO:0005634">
    <property type="term" value="C:nucleus"/>
    <property type="evidence" value="ECO:0007669"/>
    <property type="project" value="TreeGrafter"/>
</dbReference>
<feature type="region of interest" description="Disordered" evidence="1">
    <location>
        <begin position="1"/>
        <end position="27"/>
    </location>
</feature>
<dbReference type="GO" id="GO:0006307">
    <property type="term" value="P:DNA alkylation repair"/>
    <property type="evidence" value="ECO:0007669"/>
    <property type="project" value="InterPro"/>
</dbReference>
<feature type="domain" description="A-kinase anchor protein 7-like phosphoesterase" evidence="2">
    <location>
        <begin position="34"/>
        <end position="276"/>
    </location>
</feature>
<protein>
    <recommendedName>
        <fullName evidence="2">A-kinase anchor protein 7-like phosphoesterase domain-containing protein</fullName>
    </recommendedName>
</protein>
<evidence type="ECO:0000313" key="4">
    <source>
        <dbReference type="Proteomes" id="UP000800235"/>
    </source>
</evidence>
<evidence type="ECO:0000256" key="1">
    <source>
        <dbReference type="SAM" id="MobiDB-lite"/>
    </source>
</evidence>
<keyword evidence="4" id="KW-1185">Reference proteome</keyword>
<dbReference type="PANTHER" id="PTHR13360:SF1">
    <property type="entry name" value="ACTIVATING SIGNAL COINTEGRATOR 1 COMPLEX SUBUNIT 1"/>
    <property type="match status" value="1"/>
</dbReference>
<evidence type="ECO:0000313" key="3">
    <source>
        <dbReference type="EMBL" id="KAF2433962.1"/>
    </source>
</evidence>